<name>A0AC60P7F1_IXOPE</name>
<evidence type="ECO:0000313" key="1">
    <source>
        <dbReference type="EMBL" id="KAG0415247.1"/>
    </source>
</evidence>
<reference evidence="1 2" key="1">
    <citation type="journal article" date="2020" name="Cell">
        <title>Large-Scale Comparative Analyses of Tick Genomes Elucidate Their Genetic Diversity and Vector Capacities.</title>
        <authorList>
            <consortium name="Tick Genome and Microbiome Consortium (TIGMIC)"/>
            <person name="Jia N."/>
            <person name="Wang J."/>
            <person name="Shi W."/>
            <person name="Du L."/>
            <person name="Sun Y."/>
            <person name="Zhan W."/>
            <person name="Jiang J.F."/>
            <person name="Wang Q."/>
            <person name="Zhang B."/>
            <person name="Ji P."/>
            <person name="Bell-Sakyi L."/>
            <person name="Cui X.M."/>
            <person name="Yuan T.T."/>
            <person name="Jiang B.G."/>
            <person name="Yang W.F."/>
            <person name="Lam T.T."/>
            <person name="Chang Q.C."/>
            <person name="Ding S.J."/>
            <person name="Wang X.J."/>
            <person name="Zhu J.G."/>
            <person name="Ruan X.D."/>
            <person name="Zhao L."/>
            <person name="Wei J.T."/>
            <person name="Ye R.Z."/>
            <person name="Que T.C."/>
            <person name="Du C.H."/>
            <person name="Zhou Y.H."/>
            <person name="Cheng J.X."/>
            <person name="Dai P.F."/>
            <person name="Guo W.B."/>
            <person name="Han X.H."/>
            <person name="Huang E.J."/>
            <person name="Li L.F."/>
            <person name="Wei W."/>
            <person name="Gao Y.C."/>
            <person name="Liu J.Z."/>
            <person name="Shao H.Z."/>
            <person name="Wang X."/>
            <person name="Wang C.C."/>
            <person name="Yang T.C."/>
            <person name="Huo Q.B."/>
            <person name="Li W."/>
            <person name="Chen H.Y."/>
            <person name="Chen S.E."/>
            <person name="Zhou L.G."/>
            <person name="Ni X.B."/>
            <person name="Tian J.H."/>
            <person name="Sheng Y."/>
            <person name="Liu T."/>
            <person name="Pan Y.S."/>
            <person name="Xia L.Y."/>
            <person name="Li J."/>
            <person name="Zhao F."/>
            <person name="Cao W.C."/>
        </authorList>
    </citation>
    <scope>NUCLEOTIDE SEQUENCE [LARGE SCALE GENOMIC DNA]</scope>
    <source>
        <strain evidence="1">Iper-2018</strain>
    </source>
</reference>
<organism evidence="1 2">
    <name type="scientific">Ixodes persulcatus</name>
    <name type="common">Taiga tick</name>
    <dbReference type="NCBI Taxonomy" id="34615"/>
    <lineage>
        <taxon>Eukaryota</taxon>
        <taxon>Metazoa</taxon>
        <taxon>Ecdysozoa</taxon>
        <taxon>Arthropoda</taxon>
        <taxon>Chelicerata</taxon>
        <taxon>Arachnida</taxon>
        <taxon>Acari</taxon>
        <taxon>Parasitiformes</taxon>
        <taxon>Ixodida</taxon>
        <taxon>Ixodoidea</taxon>
        <taxon>Ixodidae</taxon>
        <taxon>Ixodinae</taxon>
        <taxon>Ixodes</taxon>
    </lineage>
</organism>
<dbReference type="Proteomes" id="UP000805193">
    <property type="component" value="Unassembled WGS sequence"/>
</dbReference>
<protein>
    <submittedName>
        <fullName evidence="1">Uncharacterized protein</fullName>
    </submittedName>
</protein>
<accession>A0AC60P7F1</accession>
<gene>
    <name evidence="1" type="ORF">HPB47_007580</name>
</gene>
<evidence type="ECO:0000313" key="2">
    <source>
        <dbReference type="Proteomes" id="UP000805193"/>
    </source>
</evidence>
<dbReference type="EMBL" id="JABSTQ010011093">
    <property type="protein sequence ID" value="KAG0415247.1"/>
    <property type="molecule type" value="Genomic_DNA"/>
</dbReference>
<feature type="non-terminal residue" evidence="1">
    <location>
        <position position="548"/>
    </location>
</feature>
<keyword evidence="2" id="KW-1185">Reference proteome</keyword>
<comment type="caution">
    <text evidence="1">The sequence shown here is derived from an EMBL/GenBank/DDBJ whole genome shotgun (WGS) entry which is preliminary data.</text>
</comment>
<sequence length="548" mass="59435">MTTVKVYLDGSEIRRFVMSDVKDFKAFKATIGQLFPSLAGKDFTLSWRDVDGDPIVMSSDLELSQATLNMEDGLLRVYATVVQPGAFGAAGAQAPADKVHAGVLCDVCDTEIHGVRYKCLQCEDYDMCDPCHLKRTHEEHDMLKLVNPGVRPIWAFPGWKRLWRHCAKSAMGGGRGHHNWGHRRGGPPGPHRGCPSFRGCPATQAAGPSTEGGATAQDPTHAARAQYHELLNGIGDTIANLLDPLGINVAYHVERASETAPTPDDHSKKDSATEPMDTTQDGAGDRPKTSEAAAQSTEAAKTPEAPRSSEPQAAATGGVFCPFGSIPQNLGAVPKPTPAPVPESEPTTVRLASGRGSKIDTALSQMLVMGFDNEGGWLRQLLEVKRGDIGAVLESLHPSPKWKARQAMSSSRKSASGAGYKRKLSGKPEPSEEQKNDMKEAFSLFDPSGTGFMESKDMKFAMRALGFEPKKEEVKKLIAEIDKQGTGKIPLEEFMSVMSTRLAEKDINEEIMKAFQLFDEDGTGKISFKNLKNVAKELSENLTDEELQ</sequence>
<proteinExistence type="predicted"/>